<dbReference type="EMBL" id="BARV01019747">
    <property type="protein sequence ID" value="GAI19760.1"/>
    <property type="molecule type" value="Genomic_DNA"/>
</dbReference>
<protein>
    <recommendedName>
        <fullName evidence="2">CBM-cenC domain-containing protein</fullName>
    </recommendedName>
</protein>
<gene>
    <name evidence="1" type="ORF">S06H3_33117</name>
</gene>
<dbReference type="Gene3D" id="2.60.120.260">
    <property type="entry name" value="Galactose-binding domain-like"/>
    <property type="match status" value="1"/>
</dbReference>
<accession>X1MYM9</accession>
<name>X1MYM9_9ZZZZ</name>
<proteinExistence type="predicted"/>
<reference evidence="1" key="1">
    <citation type="journal article" date="2014" name="Front. Microbiol.">
        <title>High frequency of phylogenetically diverse reductive dehalogenase-homologous genes in deep subseafloor sedimentary metagenomes.</title>
        <authorList>
            <person name="Kawai M."/>
            <person name="Futagami T."/>
            <person name="Toyoda A."/>
            <person name="Takaki Y."/>
            <person name="Nishi S."/>
            <person name="Hori S."/>
            <person name="Arai W."/>
            <person name="Tsubouchi T."/>
            <person name="Morono Y."/>
            <person name="Uchiyama I."/>
            <person name="Ito T."/>
            <person name="Fujiyama A."/>
            <person name="Inagaki F."/>
            <person name="Takami H."/>
        </authorList>
    </citation>
    <scope>NUCLEOTIDE SEQUENCE</scope>
    <source>
        <strain evidence="1">Expedition CK06-06</strain>
    </source>
</reference>
<comment type="caution">
    <text evidence="1">The sequence shown here is derived from an EMBL/GenBank/DDBJ whole genome shotgun (WGS) entry which is preliminary data.</text>
</comment>
<evidence type="ECO:0000313" key="1">
    <source>
        <dbReference type="EMBL" id="GAI19760.1"/>
    </source>
</evidence>
<dbReference type="AlphaFoldDB" id="X1MYM9"/>
<evidence type="ECO:0008006" key="2">
    <source>
        <dbReference type="Google" id="ProtNLM"/>
    </source>
</evidence>
<dbReference type="SUPFAM" id="SSF49785">
    <property type="entry name" value="Galactose-binding domain-like"/>
    <property type="match status" value="1"/>
</dbReference>
<organism evidence="1">
    <name type="scientific">marine sediment metagenome</name>
    <dbReference type="NCBI Taxonomy" id="412755"/>
    <lineage>
        <taxon>unclassified sequences</taxon>
        <taxon>metagenomes</taxon>
        <taxon>ecological metagenomes</taxon>
    </lineage>
</organism>
<sequence length="205" mass="22581">MATPENLISNPGFEEGISPWLQYVKDPLLAQIIWDDLDFNSGLRSIKIETLEAGTGSILQYISKEKLLEGATYRIRCARKSIGNFSLFVYEWRAGEIVNAYRLVVPISAVWAETDWLEFTAPTGINWENFANFQIVCGVSDNSIVSVDDFEMYLVPAPPPETGTLTATAAINGTPVSASVEVVDVETYTTPFTIELPVGSYTLNA</sequence>
<dbReference type="InterPro" id="IPR008979">
    <property type="entry name" value="Galactose-bd-like_sf"/>
</dbReference>
<feature type="non-terminal residue" evidence="1">
    <location>
        <position position="205"/>
    </location>
</feature>